<proteinExistence type="predicted"/>
<evidence type="ECO:0000259" key="1">
    <source>
        <dbReference type="PROSITE" id="PS51340"/>
    </source>
</evidence>
<dbReference type="PANTHER" id="PTHR36930:SF1">
    <property type="entry name" value="MOSC DOMAIN-CONTAINING PROTEIN"/>
    <property type="match status" value="1"/>
</dbReference>
<feature type="domain" description="MOSC" evidence="1">
    <location>
        <begin position="26"/>
        <end position="154"/>
    </location>
</feature>
<dbReference type="Proteomes" id="UP001168575">
    <property type="component" value="Unassembled WGS sequence"/>
</dbReference>
<dbReference type="EMBL" id="JAUMVS010000006">
    <property type="protein sequence ID" value="MDO4841230.1"/>
    <property type="molecule type" value="Genomic_DNA"/>
</dbReference>
<dbReference type="GO" id="GO:0003824">
    <property type="term" value="F:catalytic activity"/>
    <property type="evidence" value="ECO:0007669"/>
    <property type="project" value="InterPro"/>
</dbReference>
<gene>
    <name evidence="2" type="ORF">Q3982_00940</name>
</gene>
<organism evidence="2 3">
    <name type="scientific">Phoenicibacter congonensis</name>
    <dbReference type="NCBI Taxonomy" id="1944646"/>
    <lineage>
        <taxon>Bacteria</taxon>
        <taxon>Bacillati</taxon>
        <taxon>Actinomycetota</taxon>
        <taxon>Coriobacteriia</taxon>
        <taxon>Eggerthellales</taxon>
        <taxon>Eggerthellaceae</taxon>
        <taxon>Phoenicibacter</taxon>
    </lineage>
</organism>
<dbReference type="AlphaFoldDB" id="A0AA43U8K9"/>
<dbReference type="GO" id="GO:0030170">
    <property type="term" value="F:pyridoxal phosphate binding"/>
    <property type="evidence" value="ECO:0007669"/>
    <property type="project" value="InterPro"/>
</dbReference>
<evidence type="ECO:0000313" key="3">
    <source>
        <dbReference type="Proteomes" id="UP001168575"/>
    </source>
</evidence>
<accession>A0AA43U8K9</accession>
<evidence type="ECO:0000313" key="2">
    <source>
        <dbReference type="EMBL" id="MDO4841230.1"/>
    </source>
</evidence>
<dbReference type="PROSITE" id="PS51340">
    <property type="entry name" value="MOSC"/>
    <property type="match status" value="1"/>
</dbReference>
<dbReference type="GO" id="GO:0030151">
    <property type="term" value="F:molybdenum ion binding"/>
    <property type="evidence" value="ECO:0007669"/>
    <property type="project" value="InterPro"/>
</dbReference>
<dbReference type="Gene3D" id="2.40.33.20">
    <property type="entry name" value="PK beta-barrel domain-like"/>
    <property type="match status" value="1"/>
</dbReference>
<dbReference type="SUPFAM" id="SSF50800">
    <property type="entry name" value="PK beta-barrel domain-like"/>
    <property type="match status" value="1"/>
</dbReference>
<dbReference type="Pfam" id="PF03473">
    <property type="entry name" value="MOSC"/>
    <property type="match status" value="1"/>
</dbReference>
<sequence>METQNLVSDDAKIISVNISKKKGTKKKSVGEDPQEVILDFGLENDAHAGDWHRQVSFLADESIQKVRDAGLQVGSGDFAENFTTVGVDLKNIPLGTILKLGDEVEVEISQIGKVCHTKCAIYHLMGDCIFPHEGIFAVVRKAGKIKAGDKIELLKLGDGHCDATPESALQELEEAKRCGTL</sequence>
<protein>
    <submittedName>
        <fullName evidence="2">Sulfurase</fullName>
    </submittedName>
</protein>
<keyword evidence="3" id="KW-1185">Reference proteome</keyword>
<name>A0AA43U8K9_9ACTN</name>
<dbReference type="InterPro" id="IPR052716">
    <property type="entry name" value="MOSC_domain"/>
</dbReference>
<reference evidence="2" key="1">
    <citation type="submission" date="2023-07" db="EMBL/GenBank/DDBJ databases">
        <title>Between Cages and Wild: Unraveling the Impact of Captivity on Animal Microbiomes and Antimicrobial Resistance.</title>
        <authorList>
            <person name="Schmartz G.P."/>
            <person name="Rehner J."/>
            <person name="Schuff M.J."/>
            <person name="Becker S.L."/>
            <person name="Kravczyk M."/>
            <person name="Gurevich A."/>
            <person name="Francke R."/>
            <person name="Mueller R."/>
            <person name="Keller V."/>
            <person name="Keller A."/>
        </authorList>
    </citation>
    <scope>NUCLEOTIDE SEQUENCE</scope>
    <source>
        <strain evidence="2">S12M_St_49</strain>
    </source>
</reference>
<comment type="caution">
    <text evidence="2">The sequence shown here is derived from an EMBL/GenBank/DDBJ whole genome shotgun (WGS) entry which is preliminary data.</text>
</comment>
<dbReference type="PANTHER" id="PTHR36930">
    <property type="entry name" value="METAL-SULFUR CLUSTER BIOSYNTHESIS PROTEINS YUAD-RELATED"/>
    <property type="match status" value="1"/>
</dbReference>
<dbReference type="InterPro" id="IPR011037">
    <property type="entry name" value="Pyrv_Knase-like_insert_dom_sf"/>
</dbReference>
<dbReference type="InterPro" id="IPR005302">
    <property type="entry name" value="MoCF_Sase_C"/>
</dbReference>